<evidence type="ECO:0000256" key="1">
    <source>
        <dbReference type="ARBA" id="ARBA00010090"/>
    </source>
</evidence>
<protein>
    <submittedName>
        <fullName evidence="3">Apolipoprotein L4</fullName>
    </submittedName>
</protein>
<dbReference type="GO" id="GO:0042157">
    <property type="term" value="P:lipoprotein metabolic process"/>
    <property type="evidence" value="ECO:0007669"/>
    <property type="project" value="InterPro"/>
</dbReference>
<dbReference type="GO" id="GO:0005576">
    <property type="term" value="C:extracellular region"/>
    <property type="evidence" value="ECO:0007669"/>
    <property type="project" value="InterPro"/>
</dbReference>
<dbReference type="GO" id="GO:0016020">
    <property type="term" value="C:membrane"/>
    <property type="evidence" value="ECO:0007669"/>
    <property type="project" value="TreeGrafter"/>
</dbReference>
<reference evidence="3" key="2">
    <citation type="submission" date="2025-09" db="UniProtKB">
        <authorList>
            <consortium name="Ensembl"/>
        </authorList>
    </citation>
    <scope>IDENTIFICATION</scope>
</reference>
<dbReference type="OMA" id="HEGCTIT"/>
<keyword evidence="4" id="KW-1185">Reference proteome</keyword>
<dbReference type="PANTHER" id="PTHR14096">
    <property type="entry name" value="APOLIPOPROTEIN L"/>
    <property type="match status" value="1"/>
</dbReference>
<proteinExistence type="inferred from homology"/>
<dbReference type="InterPro" id="IPR008405">
    <property type="entry name" value="ApoL"/>
</dbReference>
<accession>A0A2K5N215</accession>
<dbReference type="Ensembl" id="ENSCATT00000055798.1">
    <property type="protein sequence ID" value="ENSCATP00000031532.1"/>
    <property type="gene ID" value="ENSCATG00000038892.1"/>
</dbReference>
<feature type="coiled-coil region" evidence="2">
    <location>
        <begin position="358"/>
        <end position="385"/>
    </location>
</feature>
<reference evidence="3" key="1">
    <citation type="submission" date="2025-08" db="UniProtKB">
        <authorList>
            <consortium name="Ensembl"/>
        </authorList>
    </citation>
    <scope>IDENTIFICATION</scope>
</reference>
<dbReference type="PANTHER" id="PTHR14096:SF39">
    <property type="entry name" value="APOLIPOPROTEIN L4"/>
    <property type="match status" value="1"/>
</dbReference>
<evidence type="ECO:0000313" key="3">
    <source>
        <dbReference type="Ensembl" id="ENSCATP00000031532.1"/>
    </source>
</evidence>
<dbReference type="STRING" id="9531.ENSCATP00000031532"/>
<gene>
    <name evidence="3" type="primary">APOL4</name>
</gene>
<dbReference type="GeneTree" id="ENSGT01030000234599"/>
<sequence length="388" mass="42962">MIEKQSGLGWSWHLLPPQRDLQSPDYSSLPLSTGASQSIPQFVFSSSRTQQHHPGRTMAEQFHEKKCFTEEVTEYFQKNVSPEHLKILLTDEEAWKRFVAVAELPRDEADALYEALKNLTPYAAIEDKDVQQKDQQLREWFLKQFPQLSQKIQESIESIRVIANEIEEFHRGCTIANVVSGSTGTASGVLSVIGFLLAPFTAGLSLGVTAVGVGLGMASATTAIGTSIAENTYTKSAELRASRLTATSRDLLEVLGDTLSEITPSVLSFALDFDEVTKLIANDVRTLRRSKATVGRPFNIRRFVPTNVIDKLKTPGAAKRMVRKAVPKVASGALLVLDVVQLVQDSQHLHEGAKSESAEELRQWAEELQKNLNELTQIYQSLKAGWAQ</sequence>
<dbReference type="Bgee" id="ENSCATG00000038892">
    <property type="expression patterns" value="Expressed in spleen and 12 other cell types or tissues"/>
</dbReference>
<name>A0A2K5N215_CERAT</name>
<dbReference type="GO" id="GO:0006869">
    <property type="term" value="P:lipid transport"/>
    <property type="evidence" value="ECO:0007669"/>
    <property type="project" value="InterPro"/>
</dbReference>
<dbReference type="AlphaFoldDB" id="A0A2K5N215"/>
<dbReference type="Pfam" id="PF05461">
    <property type="entry name" value="ApoL"/>
    <property type="match status" value="1"/>
</dbReference>
<evidence type="ECO:0000256" key="2">
    <source>
        <dbReference type="SAM" id="Coils"/>
    </source>
</evidence>
<organism evidence="3 4">
    <name type="scientific">Cercocebus atys</name>
    <name type="common">Sooty mangabey</name>
    <name type="synonym">Cercocebus torquatus atys</name>
    <dbReference type="NCBI Taxonomy" id="9531"/>
    <lineage>
        <taxon>Eukaryota</taxon>
        <taxon>Metazoa</taxon>
        <taxon>Chordata</taxon>
        <taxon>Craniata</taxon>
        <taxon>Vertebrata</taxon>
        <taxon>Euteleostomi</taxon>
        <taxon>Mammalia</taxon>
        <taxon>Eutheria</taxon>
        <taxon>Euarchontoglires</taxon>
        <taxon>Primates</taxon>
        <taxon>Haplorrhini</taxon>
        <taxon>Catarrhini</taxon>
        <taxon>Cercopithecidae</taxon>
        <taxon>Cercopithecinae</taxon>
        <taxon>Cercocebus</taxon>
    </lineage>
</organism>
<keyword evidence="2" id="KW-0175">Coiled coil</keyword>
<dbReference type="Proteomes" id="UP000233060">
    <property type="component" value="Unassembled WGS sequence"/>
</dbReference>
<comment type="similarity">
    <text evidence="1">Belongs to the apolipoprotein L family.</text>
</comment>
<evidence type="ECO:0000313" key="4">
    <source>
        <dbReference type="Proteomes" id="UP000233060"/>
    </source>
</evidence>
<dbReference type="GO" id="GO:0008289">
    <property type="term" value="F:lipid binding"/>
    <property type="evidence" value="ECO:0007669"/>
    <property type="project" value="InterPro"/>
</dbReference>